<gene>
    <name evidence="2" type="ORF">NDI38_31060</name>
</gene>
<sequence length="106" mass="11446">MIGGVGLPAIALPIASGIILQQLTQGFMAWIVIHLLAVAGIKPLEIIVLGFFAGPVGWAIAGAGILTSIGFAASKFNDKKKEILFLETIFSIYSCRYQNRLQAREW</sequence>
<feature type="transmembrane region" description="Helical" evidence="1">
    <location>
        <begin position="51"/>
        <end position="73"/>
    </location>
</feature>
<dbReference type="RefSeq" id="WP_190451976.1">
    <property type="nucleotide sequence ID" value="NZ_JAMPLM010000095.1"/>
</dbReference>
<keyword evidence="1" id="KW-1133">Transmembrane helix</keyword>
<keyword evidence="1" id="KW-0812">Transmembrane</keyword>
<dbReference type="EMBL" id="JAMPLM010000095">
    <property type="protein sequence ID" value="MEP1062818.1"/>
    <property type="molecule type" value="Genomic_DNA"/>
</dbReference>
<keyword evidence="3" id="KW-1185">Reference proteome</keyword>
<organism evidence="2 3">
    <name type="scientific">Stenomitos frigidus AS-A4</name>
    <dbReference type="NCBI Taxonomy" id="2933935"/>
    <lineage>
        <taxon>Bacteria</taxon>
        <taxon>Bacillati</taxon>
        <taxon>Cyanobacteriota</taxon>
        <taxon>Cyanophyceae</taxon>
        <taxon>Leptolyngbyales</taxon>
        <taxon>Leptolyngbyaceae</taxon>
        <taxon>Stenomitos</taxon>
    </lineage>
</organism>
<evidence type="ECO:0000256" key="1">
    <source>
        <dbReference type="SAM" id="Phobius"/>
    </source>
</evidence>
<protein>
    <submittedName>
        <fullName evidence="2">Uncharacterized protein</fullName>
    </submittedName>
</protein>
<name>A0ABV0KUR7_9CYAN</name>
<evidence type="ECO:0000313" key="3">
    <source>
        <dbReference type="Proteomes" id="UP001476950"/>
    </source>
</evidence>
<comment type="caution">
    <text evidence="2">The sequence shown here is derived from an EMBL/GenBank/DDBJ whole genome shotgun (WGS) entry which is preliminary data.</text>
</comment>
<accession>A0ABV0KUR7</accession>
<dbReference type="Proteomes" id="UP001476950">
    <property type="component" value="Unassembled WGS sequence"/>
</dbReference>
<proteinExistence type="predicted"/>
<keyword evidence="1" id="KW-0472">Membrane</keyword>
<evidence type="ECO:0000313" key="2">
    <source>
        <dbReference type="EMBL" id="MEP1062818.1"/>
    </source>
</evidence>
<reference evidence="2 3" key="1">
    <citation type="submission" date="2022-04" db="EMBL/GenBank/DDBJ databases">
        <title>Positive selection, recombination, and allopatry shape intraspecific diversity of widespread and dominant cyanobacteria.</title>
        <authorList>
            <person name="Wei J."/>
            <person name="Shu W."/>
            <person name="Hu C."/>
        </authorList>
    </citation>
    <scope>NUCLEOTIDE SEQUENCE [LARGE SCALE GENOMIC DNA]</scope>
    <source>
        <strain evidence="2 3">AS-A4</strain>
    </source>
</reference>